<keyword evidence="2" id="KW-1185">Reference proteome</keyword>
<feature type="transmembrane region" description="Helical" evidence="1">
    <location>
        <begin position="24"/>
        <end position="49"/>
    </location>
</feature>
<dbReference type="RefSeq" id="XP_047006554.1">
    <property type="nucleotide sequence ID" value="XM_047150598.2"/>
</dbReference>
<gene>
    <name evidence="3" type="primary">tnfsf18</name>
</gene>
<dbReference type="Gene3D" id="2.60.120.40">
    <property type="match status" value="1"/>
</dbReference>
<sequence length="195" mass="21615">MCESGKQCPEGESCGARVDQLKRLIWLLMIWVSILSLGLGASIALHIILRQGSSTTVTIPSKPVESTASTRSQLTSYVFDRNINQQHELKLQWRKRDEDQGDTAVKIEEDGNYFLFLRVTLQSQNKGVNYTVTVIKTPEGNNPTNITVGHINATENSTGFIGIGARLSKDTLINVICNPKANFDVDNTYLGLIKF</sequence>
<keyword evidence="1" id="KW-0472">Membrane</keyword>
<dbReference type="KEGG" id="ipu:124626263"/>
<protein>
    <submittedName>
        <fullName evidence="3">Tumor necrosis factor ligand superfamily member 18</fullName>
    </submittedName>
</protein>
<proteinExistence type="predicted"/>
<dbReference type="InterPro" id="IPR008983">
    <property type="entry name" value="Tumour_necrosis_fac-like_dom"/>
</dbReference>
<dbReference type="AlphaFoldDB" id="A0A979EBK9"/>
<evidence type="ECO:0000313" key="3">
    <source>
        <dbReference type="RefSeq" id="XP_047006554.1"/>
    </source>
</evidence>
<name>A0A979EBK9_ICTPU</name>
<reference evidence="3" key="2">
    <citation type="submission" date="2025-08" db="UniProtKB">
        <authorList>
            <consortium name="RefSeq"/>
        </authorList>
    </citation>
    <scope>IDENTIFICATION</scope>
    <source>
        <tissue evidence="3">Blood</tissue>
    </source>
</reference>
<dbReference type="OMA" id="ITVGHIN"/>
<reference evidence="2" key="1">
    <citation type="journal article" date="2016" name="Nat. Commun.">
        <title>The channel catfish genome sequence provides insights into the evolution of scale formation in teleosts.</title>
        <authorList>
            <person name="Liu Z."/>
            <person name="Liu S."/>
            <person name="Yao J."/>
            <person name="Bao L."/>
            <person name="Zhang J."/>
            <person name="Li Y."/>
            <person name="Jiang C."/>
            <person name="Sun L."/>
            <person name="Wang R."/>
            <person name="Zhang Y."/>
            <person name="Zhou T."/>
            <person name="Zeng Q."/>
            <person name="Fu Q."/>
            <person name="Gao S."/>
            <person name="Li N."/>
            <person name="Koren S."/>
            <person name="Jiang Y."/>
            <person name="Zimin A."/>
            <person name="Xu P."/>
            <person name="Phillippy A.M."/>
            <person name="Geng X."/>
            <person name="Song L."/>
            <person name="Sun F."/>
            <person name="Li C."/>
            <person name="Wang X."/>
            <person name="Chen A."/>
            <person name="Jin Y."/>
            <person name="Yuan Z."/>
            <person name="Yang Y."/>
            <person name="Tan S."/>
            <person name="Peatman E."/>
            <person name="Lu J."/>
            <person name="Qin Z."/>
            <person name="Dunham R."/>
            <person name="Li Z."/>
            <person name="Sonstegard T."/>
            <person name="Feng J."/>
            <person name="Danzmann R.G."/>
            <person name="Schroeder S."/>
            <person name="Scheffler B."/>
            <person name="Duke M.V."/>
            <person name="Ballard L."/>
            <person name="Kucuktas H."/>
            <person name="Kaltenboeck L."/>
            <person name="Liu H."/>
            <person name="Armbruster J."/>
            <person name="Xie Y."/>
            <person name="Kirby M.L."/>
            <person name="Tian Y."/>
            <person name="Flanagan M.E."/>
            <person name="Mu W."/>
            <person name="Waldbieser G.C."/>
        </authorList>
    </citation>
    <scope>NUCLEOTIDE SEQUENCE [LARGE SCALE GENOMIC DNA]</scope>
    <source>
        <strain evidence="2">SDA103</strain>
    </source>
</reference>
<dbReference type="Proteomes" id="UP000221080">
    <property type="component" value="Chromosome 24"/>
</dbReference>
<keyword evidence="1" id="KW-0812">Transmembrane</keyword>
<dbReference type="GeneID" id="124626263"/>
<evidence type="ECO:0000256" key="1">
    <source>
        <dbReference type="SAM" id="Phobius"/>
    </source>
</evidence>
<accession>A0A979EBK9</accession>
<dbReference type="SUPFAM" id="SSF49842">
    <property type="entry name" value="TNF-like"/>
    <property type="match status" value="1"/>
</dbReference>
<organism evidence="2 3">
    <name type="scientific">Ictalurus punctatus</name>
    <name type="common">Channel catfish</name>
    <name type="synonym">Silurus punctatus</name>
    <dbReference type="NCBI Taxonomy" id="7998"/>
    <lineage>
        <taxon>Eukaryota</taxon>
        <taxon>Metazoa</taxon>
        <taxon>Chordata</taxon>
        <taxon>Craniata</taxon>
        <taxon>Vertebrata</taxon>
        <taxon>Euteleostomi</taxon>
        <taxon>Actinopterygii</taxon>
        <taxon>Neopterygii</taxon>
        <taxon>Teleostei</taxon>
        <taxon>Ostariophysi</taxon>
        <taxon>Siluriformes</taxon>
        <taxon>Ictaluridae</taxon>
        <taxon>Ictalurus</taxon>
    </lineage>
</organism>
<evidence type="ECO:0000313" key="2">
    <source>
        <dbReference type="Proteomes" id="UP000221080"/>
    </source>
</evidence>
<dbReference type="OrthoDB" id="9904331at2759"/>
<dbReference type="CTD" id="8995"/>
<keyword evidence="1" id="KW-1133">Transmembrane helix</keyword>